<gene>
    <name evidence="2" type="ORF">PHMEG_0005339</name>
</gene>
<dbReference type="OrthoDB" id="142655at2759"/>
<evidence type="ECO:0000313" key="2">
    <source>
        <dbReference type="EMBL" id="OWZ20275.1"/>
    </source>
</evidence>
<comment type="caution">
    <text evidence="2">The sequence shown here is derived from an EMBL/GenBank/DDBJ whole genome shotgun (WGS) entry which is preliminary data.</text>
</comment>
<evidence type="ECO:0000313" key="3">
    <source>
        <dbReference type="Proteomes" id="UP000198211"/>
    </source>
</evidence>
<sequence length="338" mass="39102">MDPHRQIKSQPLRVRIDRSVPWKTSSMLQWTDTWPKNSHLIGFPWSLHVKREANKDPATTRPQHEGSQDVEMESIRFSYRGFRLEYNPDDVDFPTSAQATVATAASESTDSTMIQRGRISAISDRKEFTGKDQDEDRAQGRISKMKSGFISPRWIRQELVSSTRNKYSDLLRSFQIQYCGLGVSVARQYYHTRRRSDESPLDYLFRLYVERLRARPKVKGGSGKDRREHVNHYSEAFEDQNLAERLILLRLTDADDLEEALRTRYREKNRQKKAAFGSGKYHQKTTNAAPPLQRNKVVRSGSKLTTLDLTVNLMDRVDPTRTSIIIAGSSLQRRKTLP</sequence>
<reference evidence="3" key="1">
    <citation type="submission" date="2017-03" db="EMBL/GenBank/DDBJ databases">
        <title>Phytopthora megakarya and P. palmivora, two closely related causual agents of cacao black pod achieved similar genome size and gene model numbers by different mechanisms.</title>
        <authorList>
            <person name="Ali S."/>
            <person name="Shao J."/>
            <person name="Larry D.J."/>
            <person name="Kronmiller B."/>
            <person name="Shen D."/>
            <person name="Strem M.D."/>
            <person name="Melnick R.L."/>
            <person name="Guiltinan M.J."/>
            <person name="Tyler B.M."/>
            <person name="Meinhardt L.W."/>
            <person name="Bailey B.A."/>
        </authorList>
    </citation>
    <scope>NUCLEOTIDE SEQUENCE [LARGE SCALE GENOMIC DNA]</scope>
    <source>
        <strain evidence="3">zdho120</strain>
    </source>
</reference>
<feature type="region of interest" description="Disordered" evidence="1">
    <location>
        <begin position="271"/>
        <end position="294"/>
    </location>
</feature>
<organism evidence="2 3">
    <name type="scientific">Phytophthora megakarya</name>
    <dbReference type="NCBI Taxonomy" id="4795"/>
    <lineage>
        <taxon>Eukaryota</taxon>
        <taxon>Sar</taxon>
        <taxon>Stramenopiles</taxon>
        <taxon>Oomycota</taxon>
        <taxon>Peronosporomycetes</taxon>
        <taxon>Peronosporales</taxon>
        <taxon>Peronosporaceae</taxon>
        <taxon>Phytophthora</taxon>
    </lineage>
</organism>
<dbReference type="EMBL" id="NBNE01000342">
    <property type="protein sequence ID" value="OWZ20275.1"/>
    <property type="molecule type" value="Genomic_DNA"/>
</dbReference>
<accession>A0A225WRL9</accession>
<dbReference type="Proteomes" id="UP000198211">
    <property type="component" value="Unassembled WGS sequence"/>
</dbReference>
<name>A0A225WRL9_9STRA</name>
<keyword evidence="3" id="KW-1185">Reference proteome</keyword>
<evidence type="ECO:0000256" key="1">
    <source>
        <dbReference type="SAM" id="MobiDB-lite"/>
    </source>
</evidence>
<proteinExistence type="predicted"/>
<protein>
    <submittedName>
        <fullName evidence="2">Uncharacterized protein</fullName>
    </submittedName>
</protein>
<dbReference type="AlphaFoldDB" id="A0A225WRL9"/>